<proteinExistence type="predicted"/>
<keyword evidence="1" id="KW-0732">Signal</keyword>
<keyword evidence="3" id="KW-1185">Reference proteome</keyword>
<evidence type="ECO:0000256" key="1">
    <source>
        <dbReference type="SAM" id="SignalP"/>
    </source>
</evidence>
<dbReference type="Proteomes" id="UP000604730">
    <property type="component" value="Unassembled WGS sequence"/>
</dbReference>
<comment type="caution">
    <text evidence="2">The sequence shown here is derived from an EMBL/GenBank/DDBJ whole genome shotgun (WGS) entry which is preliminary data.</text>
</comment>
<protein>
    <submittedName>
        <fullName evidence="2">Uncharacterized protein</fullName>
    </submittedName>
</protein>
<accession>A0ABS1J2X6</accession>
<organism evidence="2 3">
    <name type="scientific">Catonella massiliensis</name>
    <dbReference type="NCBI Taxonomy" id="2799636"/>
    <lineage>
        <taxon>Bacteria</taxon>
        <taxon>Bacillati</taxon>
        <taxon>Bacillota</taxon>
        <taxon>Clostridia</taxon>
        <taxon>Lachnospirales</taxon>
        <taxon>Lachnospiraceae</taxon>
        <taxon>Catonella</taxon>
    </lineage>
</organism>
<gene>
    <name evidence="2" type="ORF">JJN12_11650</name>
</gene>
<feature type="chain" id="PRO_5045519757" evidence="1">
    <location>
        <begin position="22"/>
        <end position="276"/>
    </location>
</feature>
<sequence>MRIKNLSLLLIGSLVISGVTAVNKEKAVAGEALSTNKVVSTRWTADSGLNRVIAAKGYTADEIRALSEKYFLKNSNKNGAIVDVDSVDGDKVTIHIYEYYDDIKGEGHTVTYNWYYISKKTGQGEDFFGNKINLVEKSGKKTEKMHSAAKVTIGDITYELTAKKQGNSEKVKVRDIVQTSKSTGKKVSLVKKVTSEKVVTNGKQLYYSKNVSNKGVIYKLDIKTKKSYKIISGKGYVLLGGTDKELYIGVSSAKNKSGYDKYTYNLKAKKLITVYD</sequence>
<feature type="signal peptide" evidence="1">
    <location>
        <begin position="1"/>
        <end position="21"/>
    </location>
</feature>
<dbReference type="EMBL" id="JAEPRJ010000001">
    <property type="protein sequence ID" value="MBK5898427.1"/>
    <property type="molecule type" value="Genomic_DNA"/>
</dbReference>
<evidence type="ECO:0000313" key="2">
    <source>
        <dbReference type="EMBL" id="MBK5898427.1"/>
    </source>
</evidence>
<evidence type="ECO:0000313" key="3">
    <source>
        <dbReference type="Proteomes" id="UP000604730"/>
    </source>
</evidence>
<name>A0ABS1J2X6_9FIRM</name>
<dbReference type="RefSeq" id="WP_208429848.1">
    <property type="nucleotide sequence ID" value="NZ_JAEPRJ010000001.1"/>
</dbReference>
<reference evidence="2 3" key="1">
    <citation type="submission" date="2021-01" db="EMBL/GenBank/DDBJ databases">
        <title>Isolation and description of Catonella massiliensis sp. nov., a novel Catonella species, isolated from a stable periodontitis subject.</title>
        <authorList>
            <person name="Antezack A."/>
            <person name="Boxberger M."/>
            <person name="La Scola B."/>
            <person name="Monnet-Corti V."/>
        </authorList>
    </citation>
    <scope>NUCLEOTIDE SEQUENCE [LARGE SCALE GENOMIC DNA]</scope>
    <source>
        <strain evidence="2 3">Marseille-Q4567</strain>
    </source>
</reference>